<dbReference type="Pfam" id="PF00106">
    <property type="entry name" value="adh_short"/>
    <property type="match status" value="1"/>
</dbReference>
<dbReference type="Proteomes" id="UP000620124">
    <property type="component" value="Unassembled WGS sequence"/>
</dbReference>
<keyword evidence="3" id="KW-1185">Reference proteome</keyword>
<dbReference type="OrthoDB" id="2898509at2759"/>
<dbReference type="InterPro" id="IPR052228">
    <property type="entry name" value="Sec_Metab_Biosynth_Oxidored"/>
</dbReference>
<dbReference type="AlphaFoldDB" id="A0A8H6XJ91"/>
<dbReference type="Gene3D" id="3.40.50.720">
    <property type="entry name" value="NAD(P)-binding Rossmann-like Domain"/>
    <property type="match status" value="1"/>
</dbReference>
<dbReference type="InterPro" id="IPR036291">
    <property type="entry name" value="NAD(P)-bd_dom_sf"/>
</dbReference>
<gene>
    <name evidence="2" type="ORF">MVEN_01888700</name>
</gene>
<evidence type="ECO:0000256" key="1">
    <source>
        <dbReference type="ARBA" id="ARBA00023002"/>
    </source>
</evidence>
<dbReference type="GO" id="GO:0016491">
    <property type="term" value="F:oxidoreductase activity"/>
    <property type="evidence" value="ECO:0007669"/>
    <property type="project" value="UniProtKB-KW"/>
</dbReference>
<dbReference type="InterPro" id="IPR002347">
    <property type="entry name" value="SDR_fam"/>
</dbReference>
<evidence type="ECO:0000313" key="3">
    <source>
        <dbReference type="Proteomes" id="UP000620124"/>
    </source>
</evidence>
<dbReference type="EMBL" id="JACAZI010000018">
    <property type="protein sequence ID" value="KAF7341512.1"/>
    <property type="molecule type" value="Genomic_DNA"/>
</dbReference>
<reference evidence="2" key="1">
    <citation type="submission" date="2020-05" db="EMBL/GenBank/DDBJ databases">
        <title>Mycena genomes resolve the evolution of fungal bioluminescence.</title>
        <authorList>
            <person name="Tsai I.J."/>
        </authorList>
    </citation>
    <scope>NUCLEOTIDE SEQUENCE</scope>
    <source>
        <strain evidence="2">CCC161011</strain>
    </source>
</reference>
<protein>
    <recommendedName>
        <fullName evidence="4">NAD(P)-binding protein</fullName>
    </recommendedName>
</protein>
<sequence>MPINAAAALQKQKVSLVGQNKTAVVVGGTLGIGAATARLLAKLGCRRIIIIGRNETRGRTMLQRMKELAPKESDLVVEFVKADLSDSKGMQDAARVIQETVGDAGIDYLIMTQNGTPAGRNIKENADGHDTAFAVQAISRFALAYLLTTHGGLAPNAIVMSIANQGQTLDSLDIDDLSLKAQLKAGLGAPALFMNQSKRDSMVLDSVFEELNVRYPQHRYYSIWPGLVKTEEFDLGLVPGYIKIMMWLGLKLFGTTPDQYANFPVYLLLAPDAQDKLGSGKYFDRVLNPTQLGKWSKVPKNREALWEKLKEIVGVRET</sequence>
<dbReference type="SUPFAM" id="SSF51735">
    <property type="entry name" value="NAD(P)-binding Rossmann-fold domains"/>
    <property type="match status" value="1"/>
</dbReference>
<proteinExistence type="predicted"/>
<organism evidence="2 3">
    <name type="scientific">Mycena venus</name>
    <dbReference type="NCBI Taxonomy" id="2733690"/>
    <lineage>
        <taxon>Eukaryota</taxon>
        <taxon>Fungi</taxon>
        <taxon>Dikarya</taxon>
        <taxon>Basidiomycota</taxon>
        <taxon>Agaricomycotina</taxon>
        <taxon>Agaricomycetes</taxon>
        <taxon>Agaricomycetidae</taxon>
        <taxon>Agaricales</taxon>
        <taxon>Marasmiineae</taxon>
        <taxon>Mycenaceae</taxon>
        <taxon>Mycena</taxon>
    </lineage>
</organism>
<accession>A0A8H6XJ91</accession>
<name>A0A8H6XJ91_9AGAR</name>
<evidence type="ECO:0000313" key="2">
    <source>
        <dbReference type="EMBL" id="KAF7341512.1"/>
    </source>
</evidence>
<comment type="caution">
    <text evidence="2">The sequence shown here is derived from an EMBL/GenBank/DDBJ whole genome shotgun (WGS) entry which is preliminary data.</text>
</comment>
<evidence type="ECO:0008006" key="4">
    <source>
        <dbReference type="Google" id="ProtNLM"/>
    </source>
</evidence>
<keyword evidence="1" id="KW-0560">Oxidoreductase</keyword>
<dbReference type="PANTHER" id="PTHR47534">
    <property type="entry name" value="YALI0E05731P"/>
    <property type="match status" value="1"/>
</dbReference>
<dbReference type="PANTHER" id="PTHR47534:SF3">
    <property type="entry name" value="ALCOHOL DEHYDROGENASE-LIKE C-TERMINAL DOMAIN-CONTAINING PROTEIN"/>
    <property type="match status" value="1"/>
</dbReference>